<dbReference type="PANTHER" id="PTHR12360">
    <property type="entry name" value="NUCLEAR TRANSCRIPTION FACTOR, X-BOX BINDING 1 NFX1"/>
    <property type="match status" value="1"/>
</dbReference>
<evidence type="ECO:0000256" key="5">
    <source>
        <dbReference type="ARBA" id="ARBA00022771"/>
    </source>
</evidence>
<proteinExistence type="inferred from homology"/>
<evidence type="ECO:0000313" key="12">
    <source>
        <dbReference type="EMBL" id="KAF9329703.1"/>
    </source>
</evidence>
<dbReference type="InterPro" id="IPR036867">
    <property type="entry name" value="R3H_dom_sf"/>
</dbReference>
<evidence type="ECO:0000256" key="1">
    <source>
        <dbReference type="ARBA" id="ARBA00004123"/>
    </source>
</evidence>
<name>A0A9P5VKV4_9FUNG</name>
<evidence type="ECO:0000256" key="4">
    <source>
        <dbReference type="ARBA" id="ARBA00022737"/>
    </source>
</evidence>
<keyword evidence="6" id="KW-0862">Zinc</keyword>
<evidence type="ECO:0000256" key="3">
    <source>
        <dbReference type="ARBA" id="ARBA00022723"/>
    </source>
</evidence>
<evidence type="ECO:0000256" key="6">
    <source>
        <dbReference type="ARBA" id="ARBA00022833"/>
    </source>
</evidence>
<dbReference type="InterPro" id="IPR034078">
    <property type="entry name" value="NFX1_fam"/>
</dbReference>
<evidence type="ECO:0000256" key="2">
    <source>
        <dbReference type="ARBA" id="ARBA00007269"/>
    </source>
</evidence>
<evidence type="ECO:0000256" key="8">
    <source>
        <dbReference type="ARBA" id="ARBA00023163"/>
    </source>
</evidence>
<dbReference type="PANTHER" id="PTHR12360:SF12">
    <property type="entry name" value="TRANSCRIPTIONAL REPRESSOR NF-X1"/>
    <property type="match status" value="1"/>
</dbReference>
<comment type="subcellular location">
    <subcellularLocation>
        <location evidence="1">Nucleus</location>
    </subcellularLocation>
</comment>
<keyword evidence="3" id="KW-0479">Metal-binding</keyword>
<feature type="domain" description="R3H" evidence="11">
    <location>
        <begin position="308"/>
        <end position="371"/>
    </location>
</feature>
<feature type="compositionally biased region" description="Low complexity" evidence="10">
    <location>
        <begin position="572"/>
        <end position="582"/>
    </location>
</feature>
<dbReference type="Proteomes" id="UP000696485">
    <property type="component" value="Unassembled WGS sequence"/>
</dbReference>
<keyword evidence="4" id="KW-0677">Repeat</keyword>
<dbReference type="GO" id="GO:0000122">
    <property type="term" value="P:negative regulation of transcription by RNA polymerase II"/>
    <property type="evidence" value="ECO:0007669"/>
    <property type="project" value="TreeGrafter"/>
</dbReference>
<feature type="region of interest" description="Disordered" evidence="10">
    <location>
        <begin position="572"/>
        <end position="623"/>
    </location>
</feature>
<reference evidence="12" key="1">
    <citation type="journal article" date="2020" name="Fungal Divers.">
        <title>Resolving the Mortierellaceae phylogeny through synthesis of multi-gene phylogenetics and phylogenomics.</title>
        <authorList>
            <person name="Vandepol N."/>
            <person name="Liber J."/>
            <person name="Desiro A."/>
            <person name="Na H."/>
            <person name="Kennedy M."/>
            <person name="Barry K."/>
            <person name="Grigoriev I.V."/>
            <person name="Miller A.N."/>
            <person name="O'Donnell K."/>
            <person name="Stajich J.E."/>
            <person name="Bonito G."/>
        </authorList>
    </citation>
    <scope>NUCLEOTIDE SEQUENCE</scope>
    <source>
        <strain evidence="12">NVP1</strain>
    </source>
</reference>
<sequence length="639" mass="69868">MSMYGNRIPTCEKLCRGLRSCGKHQCTNRCCPAKSPSKSGKVDQATHEAHACTLVCGKKLKCGIHTCEMPCHKGHCDPCMNASFEDLSCSCGKTVMLSPIPCGTTIPKCRYTCTRSRECGHASLTSHPCHPDSEPCPPCIMLVPKQCMCRRSTMPNVPCYKSNPSCGRICGKRLDCDHKCIKSCHSGECLAPGAESCTQSCPKLRKSCGHRCGVTCHGQGPCAEDQPCPVIVPSSCKCGTLTKEAACLATKENPYDGKPKIIKCNDYCLIAERNKRVAIALDIDESAKSGPRIPEYADHILDFVLANMDFTLKLEKQLADWVADESKPILYLQPMKGPRRKFTHELAAHYNVMSESVDVEPYRSVTIRRKLNTSVPGLLASQACRQKRSSGHVLSAGVGVEQLRKSAVKESVNAIYLHELVFGLTRLELAEQLAPVFGTIKYGLRWLTDDDAVLIPHPGSMQMDEFENLLVSLRSGIKTVASMGKLCDRVELCWINKEGEVVSQTASNSSKRFFTVQQGSQWNKKLEPAKVANAFALLDDDERVAAAKKAEEEKVLKAKEAAGTLSLAAWEEAAASRPSSAEGSRKSTPTPTPTPAHVKASSSSSSGIYVPGAFTNRRPQEVVDDWEQLLESEDDDDDY</sequence>
<dbReference type="GO" id="GO:0000977">
    <property type="term" value="F:RNA polymerase II transcription regulatory region sequence-specific DNA binding"/>
    <property type="evidence" value="ECO:0007669"/>
    <property type="project" value="TreeGrafter"/>
</dbReference>
<accession>A0A9P5VKV4</accession>
<dbReference type="InterPro" id="IPR000967">
    <property type="entry name" value="Znf_NFX1"/>
</dbReference>
<evidence type="ECO:0000256" key="10">
    <source>
        <dbReference type="SAM" id="MobiDB-lite"/>
    </source>
</evidence>
<keyword evidence="5" id="KW-0863">Zinc-finger</keyword>
<dbReference type="InterPro" id="IPR001374">
    <property type="entry name" value="R3H_dom"/>
</dbReference>
<dbReference type="GO" id="GO:0008270">
    <property type="term" value="F:zinc ion binding"/>
    <property type="evidence" value="ECO:0007669"/>
    <property type="project" value="UniProtKB-KW"/>
</dbReference>
<organism evidence="12 13">
    <name type="scientific">Podila minutissima</name>
    <dbReference type="NCBI Taxonomy" id="64525"/>
    <lineage>
        <taxon>Eukaryota</taxon>
        <taxon>Fungi</taxon>
        <taxon>Fungi incertae sedis</taxon>
        <taxon>Mucoromycota</taxon>
        <taxon>Mortierellomycotina</taxon>
        <taxon>Mortierellomycetes</taxon>
        <taxon>Mortierellales</taxon>
        <taxon>Mortierellaceae</taxon>
        <taxon>Podila</taxon>
    </lineage>
</organism>
<dbReference type="SMART" id="SM00438">
    <property type="entry name" value="ZnF_NFX"/>
    <property type="match status" value="4"/>
</dbReference>
<dbReference type="Gene3D" id="3.30.1370.50">
    <property type="entry name" value="R3H-like domain"/>
    <property type="match status" value="1"/>
</dbReference>
<evidence type="ECO:0000259" key="11">
    <source>
        <dbReference type="PROSITE" id="PS51061"/>
    </source>
</evidence>
<dbReference type="GO" id="GO:0000981">
    <property type="term" value="F:DNA-binding transcription factor activity, RNA polymerase II-specific"/>
    <property type="evidence" value="ECO:0007669"/>
    <property type="project" value="TreeGrafter"/>
</dbReference>
<dbReference type="CDD" id="cd06008">
    <property type="entry name" value="NF-X1-zinc-finger"/>
    <property type="match status" value="3"/>
</dbReference>
<dbReference type="AlphaFoldDB" id="A0A9P5VKV4"/>
<dbReference type="PROSITE" id="PS51061">
    <property type="entry name" value="R3H"/>
    <property type="match status" value="1"/>
</dbReference>
<dbReference type="Pfam" id="PF01424">
    <property type="entry name" value="R3H"/>
    <property type="match status" value="1"/>
</dbReference>
<dbReference type="GO" id="GO:0005634">
    <property type="term" value="C:nucleus"/>
    <property type="evidence" value="ECO:0007669"/>
    <property type="project" value="UniProtKB-SubCell"/>
</dbReference>
<comment type="caution">
    <text evidence="12">The sequence shown here is derived from an EMBL/GenBank/DDBJ whole genome shotgun (WGS) entry which is preliminary data.</text>
</comment>
<keyword evidence="13" id="KW-1185">Reference proteome</keyword>
<gene>
    <name evidence="12" type="primary">FAP1_3</name>
    <name evidence="12" type="ORF">BG006_007242</name>
</gene>
<dbReference type="EMBL" id="JAAAUY010000452">
    <property type="protein sequence ID" value="KAF9329703.1"/>
    <property type="molecule type" value="Genomic_DNA"/>
</dbReference>
<evidence type="ECO:0000256" key="9">
    <source>
        <dbReference type="ARBA" id="ARBA00023242"/>
    </source>
</evidence>
<evidence type="ECO:0000256" key="7">
    <source>
        <dbReference type="ARBA" id="ARBA00023015"/>
    </source>
</evidence>
<protein>
    <submittedName>
        <fullName evidence="12">FKBP12-associated protein</fullName>
    </submittedName>
</protein>
<evidence type="ECO:0000313" key="13">
    <source>
        <dbReference type="Proteomes" id="UP000696485"/>
    </source>
</evidence>
<dbReference type="SMART" id="SM00393">
    <property type="entry name" value="R3H"/>
    <property type="match status" value="1"/>
</dbReference>
<dbReference type="Pfam" id="PF01422">
    <property type="entry name" value="zf-NF-X1"/>
    <property type="match status" value="4"/>
</dbReference>
<keyword evidence="7" id="KW-0805">Transcription regulation</keyword>
<dbReference type="SUPFAM" id="SSF82708">
    <property type="entry name" value="R3H domain"/>
    <property type="match status" value="1"/>
</dbReference>
<keyword evidence="9" id="KW-0539">Nucleus</keyword>
<keyword evidence="8" id="KW-0804">Transcription</keyword>
<comment type="similarity">
    <text evidence="2">Belongs to the NFX1 family.</text>
</comment>